<dbReference type="EMBL" id="JACIDB010000008">
    <property type="protein sequence ID" value="MBB3876800.1"/>
    <property type="molecule type" value="Genomic_DNA"/>
</dbReference>
<accession>A0AAW3TYF0</accession>
<evidence type="ECO:0000256" key="1">
    <source>
        <dbReference type="SAM" id="Phobius"/>
    </source>
</evidence>
<evidence type="ECO:0000313" key="2">
    <source>
        <dbReference type="EMBL" id="MBB3876800.1"/>
    </source>
</evidence>
<keyword evidence="1" id="KW-0812">Transmembrane</keyword>
<comment type="caution">
    <text evidence="2">The sequence shown here is derived from an EMBL/GenBank/DDBJ whole genome shotgun (WGS) entry which is preliminary data.</text>
</comment>
<dbReference type="RefSeq" id="WP_147035046.1">
    <property type="nucleotide sequence ID" value="NZ_JACIDB010000008.1"/>
</dbReference>
<proteinExistence type="predicted"/>
<organism evidence="2 3">
    <name type="scientific">Sphingomonas aquatilis</name>
    <dbReference type="NCBI Taxonomy" id="93063"/>
    <lineage>
        <taxon>Bacteria</taxon>
        <taxon>Pseudomonadati</taxon>
        <taxon>Pseudomonadota</taxon>
        <taxon>Alphaproteobacteria</taxon>
        <taxon>Sphingomonadales</taxon>
        <taxon>Sphingomonadaceae</taxon>
        <taxon>Sphingomonas</taxon>
    </lineage>
</organism>
<keyword evidence="3" id="KW-1185">Reference proteome</keyword>
<protein>
    <recommendedName>
        <fullName evidence="4">Heme exporter protein D</fullName>
    </recommendedName>
</protein>
<dbReference type="Proteomes" id="UP000528945">
    <property type="component" value="Unassembled WGS sequence"/>
</dbReference>
<evidence type="ECO:0000313" key="3">
    <source>
        <dbReference type="Proteomes" id="UP000528945"/>
    </source>
</evidence>
<reference evidence="2 3" key="1">
    <citation type="submission" date="2020-08" db="EMBL/GenBank/DDBJ databases">
        <title>Genomic Encyclopedia of Type Strains, Phase IV (KMG-IV): sequencing the most valuable type-strain genomes for metagenomic binning, comparative biology and taxonomic classification.</title>
        <authorList>
            <person name="Goeker M."/>
        </authorList>
    </citation>
    <scope>NUCLEOTIDE SEQUENCE [LARGE SCALE GENOMIC DNA]</scope>
    <source>
        <strain evidence="2 3">DSM 15581</strain>
    </source>
</reference>
<feature type="transmembrane region" description="Helical" evidence="1">
    <location>
        <begin position="23"/>
        <end position="42"/>
    </location>
</feature>
<keyword evidence="1" id="KW-1133">Transmembrane helix</keyword>
<sequence length="63" mass="6516">MAERAPRVELCARGALVQGFGGVMLYGAVFALGLSGLSVLVFGRRKAAIVDADDAPYPSHVAP</sequence>
<evidence type="ECO:0008006" key="4">
    <source>
        <dbReference type="Google" id="ProtNLM"/>
    </source>
</evidence>
<gene>
    <name evidence="2" type="ORF">GGR47_003062</name>
</gene>
<keyword evidence="1" id="KW-0472">Membrane</keyword>
<name>A0AAW3TYF0_9SPHN</name>
<dbReference type="AlphaFoldDB" id="A0AAW3TYF0"/>